<dbReference type="AlphaFoldDB" id="A0A9D4CYA0"/>
<gene>
    <name evidence="1" type="ORF">DPMN_041687</name>
</gene>
<proteinExistence type="predicted"/>
<reference evidence="1" key="1">
    <citation type="journal article" date="2019" name="bioRxiv">
        <title>The Genome of the Zebra Mussel, Dreissena polymorpha: A Resource for Invasive Species Research.</title>
        <authorList>
            <person name="McCartney M.A."/>
            <person name="Auch B."/>
            <person name="Kono T."/>
            <person name="Mallez S."/>
            <person name="Zhang Y."/>
            <person name="Obille A."/>
            <person name="Becker A."/>
            <person name="Abrahante J.E."/>
            <person name="Garbe J."/>
            <person name="Badalamenti J.P."/>
            <person name="Herman A."/>
            <person name="Mangelson H."/>
            <person name="Liachko I."/>
            <person name="Sullivan S."/>
            <person name="Sone E.D."/>
            <person name="Koren S."/>
            <person name="Silverstein K.A.T."/>
            <person name="Beckman K.B."/>
            <person name="Gohl D.M."/>
        </authorList>
    </citation>
    <scope>NUCLEOTIDE SEQUENCE</scope>
    <source>
        <strain evidence="1">Duluth1</strain>
        <tissue evidence="1">Whole animal</tissue>
    </source>
</reference>
<dbReference type="EMBL" id="JAIWYP010000011">
    <property type="protein sequence ID" value="KAH3735225.1"/>
    <property type="molecule type" value="Genomic_DNA"/>
</dbReference>
<accession>A0A9D4CYA0</accession>
<sequence>MGLRRCIPRYGSTLGAKCHRVRKLFGQSGTRIRDISLTGRVLFRLSSPSRHTTSSLT</sequence>
<name>A0A9D4CYA0_DREPO</name>
<comment type="caution">
    <text evidence="1">The sequence shown here is derived from an EMBL/GenBank/DDBJ whole genome shotgun (WGS) entry which is preliminary data.</text>
</comment>
<keyword evidence="2" id="KW-1185">Reference proteome</keyword>
<reference evidence="1" key="2">
    <citation type="submission" date="2020-11" db="EMBL/GenBank/DDBJ databases">
        <authorList>
            <person name="McCartney M.A."/>
            <person name="Auch B."/>
            <person name="Kono T."/>
            <person name="Mallez S."/>
            <person name="Becker A."/>
            <person name="Gohl D.M."/>
            <person name="Silverstein K.A.T."/>
            <person name="Koren S."/>
            <person name="Bechman K.B."/>
            <person name="Herman A."/>
            <person name="Abrahante J.E."/>
            <person name="Garbe J."/>
        </authorList>
    </citation>
    <scope>NUCLEOTIDE SEQUENCE</scope>
    <source>
        <strain evidence="1">Duluth1</strain>
        <tissue evidence="1">Whole animal</tissue>
    </source>
</reference>
<evidence type="ECO:0000313" key="2">
    <source>
        <dbReference type="Proteomes" id="UP000828390"/>
    </source>
</evidence>
<evidence type="ECO:0000313" key="1">
    <source>
        <dbReference type="EMBL" id="KAH3735225.1"/>
    </source>
</evidence>
<dbReference type="Proteomes" id="UP000828390">
    <property type="component" value="Unassembled WGS sequence"/>
</dbReference>
<protein>
    <submittedName>
        <fullName evidence="1">Uncharacterized protein</fullName>
    </submittedName>
</protein>
<organism evidence="1 2">
    <name type="scientific">Dreissena polymorpha</name>
    <name type="common">Zebra mussel</name>
    <name type="synonym">Mytilus polymorpha</name>
    <dbReference type="NCBI Taxonomy" id="45954"/>
    <lineage>
        <taxon>Eukaryota</taxon>
        <taxon>Metazoa</taxon>
        <taxon>Spiralia</taxon>
        <taxon>Lophotrochozoa</taxon>
        <taxon>Mollusca</taxon>
        <taxon>Bivalvia</taxon>
        <taxon>Autobranchia</taxon>
        <taxon>Heteroconchia</taxon>
        <taxon>Euheterodonta</taxon>
        <taxon>Imparidentia</taxon>
        <taxon>Neoheterodontei</taxon>
        <taxon>Myida</taxon>
        <taxon>Dreissenoidea</taxon>
        <taxon>Dreissenidae</taxon>
        <taxon>Dreissena</taxon>
    </lineage>
</organism>